<dbReference type="InterPro" id="IPR036291">
    <property type="entry name" value="NAD(P)-bd_dom_sf"/>
</dbReference>
<sequence>MATETVLIVGSTGHIGTSAAQGALKAGLSVLAIVRNARSAEKLFRNLGSKERITTVEADVTSPTGVQCVVDQVKAGRLPAFQHVYSCVGGPYDAESLYDLDDNKFLENMTFTFYPNFYAYRATIPYLLAQNHPNSTWTICTGGQGDIGARPGAGMAQGALYSMSTSAARQNKETNIRFNEVYLFMRVEVDAEAEAHGVQKASHFANVYETLLSRNDVRSARVLVTREEDLDVLRFEYKDQKLLEVGTRLLGAFD</sequence>
<dbReference type="Gene3D" id="3.40.50.720">
    <property type="entry name" value="NAD(P)-binding Rossmann-like Domain"/>
    <property type="match status" value="1"/>
</dbReference>
<dbReference type="SUPFAM" id="SSF51735">
    <property type="entry name" value="NAD(P)-binding Rossmann-fold domains"/>
    <property type="match status" value="1"/>
</dbReference>
<dbReference type="AlphaFoldDB" id="A0A9W8XS52"/>
<dbReference type="PANTHER" id="PTHR43669">
    <property type="entry name" value="5-KETO-D-GLUCONATE 5-REDUCTASE"/>
    <property type="match status" value="1"/>
</dbReference>
<dbReference type="OrthoDB" id="10254221at2759"/>
<dbReference type="Pfam" id="PF00106">
    <property type="entry name" value="adh_short"/>
    <property type="match status" value="1"/>
</dbReference>
<dbReference type="PANTHER" id="PTHR43669:SF3">
    <property type="entry name" value="ALCOHOL DEHYDROGENASE, PUTATIVE (AFU_ORTHOLOGUE AFUA_3G03445)-RELATED"/>
    <property type="match status" value="1"/>
</dbReference>
<dbReference type="EMBL" id="JAPEUX010000002">
    <property type="protein sequence ID" value="KAJ4357148.1"/>
    <property type="molecule type" value="Genomic_DNA"/>
</dbReference>
<dbReference type="RefSeq" id="XP_056074007.1">
    <property type="nucleotide sequence ID" value="XM_056210534.1"/>
</dbReference>
<comment type="caution">
    <text evidence="3">The sequence shown here is derived from an EMBL/GenBank/DDBJ whole genome shotgun (WGS) entry which is preliminary data.</text>
</comment>
<protein>
    <recommendedName>
        <fullName evidence="5">NAD(P)-binding protein</fullName>
    </recommendedName>
</protein>
<reference evidence="3" key="1">
    <citation type="submission" date="2022-10" db="EMBL/GenBank/DDBJ databases">
        <title>Tapping the CABI collections for fungal endophytes: first genome assemblies for Collariella, Neodidymelliopsis, Ascochyta clinopodiicola, Didymella pomorum, Didymosphaeria variabile, Neocosmospora piperis and Neocucurbitaria cava.</title>
        <authorList>
            <person name="Hill R."/>
        </authorList>
    </citation>
    <scope>NUCLEOTIDE SEQUENCE</scope>
    <source>
        <strain evidence="3">IMI 356815</strain>
    </source>
</reference>
<dbReference type="GO" id="GO:0016491">
    <property type="term" value="F:oxidoreductase activity"/>
    <property type="evidence" value="ECO:0007669"/>
    <property type="project" value="UniProtKB-KW"/>
</dbReference>
<keyword evidence="4" id="KW-1185">Reference proteome</keyword>
<evidence type="ECO:0008006" key="5">
    <source>
        <dbReference type="Google" id="ProtNLM"/>
    </source>
</evidence>
<evidence type="ECO:0000313" key="3">
    <source>
        <dbReference type="EMBL" id="KAJ4357148.1"/>
    </source>
</evidence>
<evidence type="ECO:0000313" key="4">
    <source>
        <dbReference type="Proteomes" id="UP001140513"/>
    </source>
</evidence>
<keyword evidence="2" id="KW-0560">Oxidoreductase</keyword>
<name>A0A9W8XS52_9PLEO</name>
<evidence type="ECO:0000256" key="2">
    <source>
        <dbReference type="ARBA" id="ARBA00023002"/>
    </source>
</evidence>
<dbReference type="Proteomes" id="UP001140513">
    <property type="component" value="Unassembled WGS sequence"/>
</dbReference>
<accession>A0A9W8XS52</accession>
<dbReference type="GeneID" id="80905253"/>
<gene>
    <name evidence="3" type="ORF">N0V89_001723</name>
</gene>
<proteinExistence type="inferred from homology"/>
<dbReference type="InterPro" id="IPR002347">
    <property type="entry name" value="SDR_fam"/>
</dbReference>
<evidence type="ECO:0000256" key="1">
    <source>
        <dbReference type="ARBA" id="ARBA00006484"/>
    </source>
</evidence>
<comment type="similarity">
    <text evidence="1">Belongs to the short-chain dehydrogenases/reductases (SDR) family.</text>
</comment>
<organism evidence="3 4">
    <name type="scientific">Didymosphaeria variabile</name>
    <dbReference type="NCBI Taxonomy" id="1932322"/>
    <lineage>
        <taxon>Eukaryota</taxon>
        <taxon>Fungi</taxon>
        <taxon>Dikarya</taxon>
        <taxon>Ascomycota</taxon>
        <taxon>Pezizomycotina</taxon>
        <taxon>Dothideomycetes</taxon>
        <taxon>Pleosporomycetidae</taxon>
        <taxon>Pleosporales</taxon>
        <taxon>Massarineae</taxon>
        <taxon>Didymosphaeriaceae</taxon>
        <taxon>Didymosphaeria</taxon>
    </lineage>
</organism>